<dbReference type="PANTHER" id="PTHR24093:SF451">
    <property type="entry name" value="CALCIUM-TRANSPORTING ATPASE"/>
    <property type="match status" value="1"/>
</dbReference>
<feature type="domain" description="Cation-transporting P-type ATPase N-terminal" evidence="20">
    <location>
        <begin position="33"/>
        <end position="107"/>
    </location>
</feature>
<dbReference type="Pfam" id="PF12424">
    <property type="entry name" value="ATP_Ca_trans_C"/>
    <property type="match status" value="1"/>
</dbReference>
<proteinExistence type="inferred from homology"/>
<comment type="subcellular location">
    <subcellularLocation>
        <location evidence="1">Cell membrane</location>
        <topology evidence="1">Multi-pass membrane protein</topology>
    </subcellularLocation>
    <subcellularLocation>
        <location evidence="18">Membrane</location>
        <topology evidence="18">Multi-pass membrane protein</topology>
    </subcellularLocation>
</comment>
<keyword evidence="6 18" id="KW-0109">Calcium transport</keyword>
<dbReference type="SFLD" id="SFLDF00027">
    <property type="entry name" value="p-type_atpase"/>
    <property type="match status" value="1"/>
</dbReference>
<dbReference type="FunFam" id="1.20.1110.10:FF:000002">
    <property type="entry name" value="Calcium-transporting ATPase"/>
    <property type="match status" value="1"/>
</dbReference>
<evidence type="ECO:0000256" key="7">
    <source>
        <dbReference type="ARBA" id="ARBA00022692"/>
    </source>
</evidence>
<feature type="transmembrane region" description="Helical" evidence="18">
    <location>
        <begin position="940"/>
        <end position="959"/>
    </location>
</feature>
<dbReference type="eggNOG" id="KOG0204">
    <property type="taxonomic scope" value="Eukaryota"/>
</dbReference>
<keyword evidence="16 18" id="KW-0406">Ion transport</keyword>
<evidence type="ECO:0000313" key="22">
    <source>
        <dbReference type="Proteomes" id="UP000008281"/>
    </source>
</evidence>
<keyword evidence="15 18" id="KW-1133">Transmembrane helix</keyword>
<feature type="transmembrane region" description="Helical" evidence="18">
    <location>
        <begin position="858"/>
        <end position="877"/>
    </location>
</feature>
<feature type="transmembrane region" description="Helical" evidence="18">
    <location>
        <begin position="328"/>
        <end position="351"/>
    </location>
</feature>
<sequence length="1204" mass="131579">MPSTSDDYDCSIAELKLLMELRGAEALEKINSAYNGVEGLCHKLKTDPINGLPNDTKELQNRRTAFGKNEIPPAPSKSFWRLAWEALQDITLIILLVAALVSLGLSFYKPPAEHASNDSSESEAGWIEGVAILVAVLVVVLVTALNDWTKEKQFRGLQSKIETEHKFSVIRNGEPHDIVVNELVVGDIARVKYGDLLPADGILIQSNDLKIDESSLTGESDLIRKSEEFDPVLLSGTHAMEGSGRFLVTAVGLNSQTGIIMSLLGAAKEKKEEKPREETTTLTNGGAHGANGLTNGIEKTGDIAAASDDGEEVGRMTKSVLQTKLSNLALQIGYIGSVVAAATVLILIIRHCISNYAIDGKSFQASDISHFVNFIIIGVTVLVIAVPEGLPLAITLALTYSVKKMMKDNNLVRHLDACETMGNATSICSDKTGTLTTNRMTCVQQYINPPDNEFYKGNAPKYEQMDPSTRDLLFNGIVCNSGYNSTVVEPKTPGEQRGQIGNKTECSLLGFILDSGRSYEDLRRQFPEEKLYKVYTFNSSRKSMMTVIELGDRKYRVFAKGASEIILTRCNFIFGKSGKIDPFGPKEAAALTKNVIEPMASDGLRTIGLAFKDLVPSGTKKHEYEEEYDGEIDWEDEEKVREGQTVIAVMGIQDPVRPEVPAAIAKCQKAGITVRMVTGDNINTARSIATQCGIMTPGGDFLALEGKEFNARIRDADGKVNQQKLDAIWPKLRVLARAQPSDKYVLVKGIIDSTNSKNREVVAVTGDGTNDAPALKKADVGFAMGIAGTDVAKEASDIILTDDNFSSIVKAVMWGRNVYDSIAKFLQFQLTVNVVAVTIAFIGACAISDSPLKAVQMLWVNLIMDTLASLALATEMPTEDLLNRKPYGRTKSLISRTMVKNIVGHAIYQLAILFAIMFWGDKLIPNTPSGRNAPLGSPPSAHFTIIFNAFVLMTLVNEINARKIHGERNVFKVGGFGSYETDWGAFDAFLEVLKVSKIIKLCNVLRLAGGIFTNPIFCVIWITTLISHILIVQFGGQWFSTAPLDMTQWIICIACGIGELFWGQIINCIPASILPKSFRFGKGDVQPTSIMLSGEYDMPSTASTLPMKDGQVHDDKRPGQVLWLLGLTRLQTQIRVVKAFQSVNDDSHPNSLTTSTADRLRASYRRLRIARELEQQKRAGGLRAGGQVYSTETNAKDTSGIRFA</sequence>
<dbReference type="GO" id="GO:0016887">
    <property type="term" value="F:ATP hydrolysis activity"/>
    <property type="evidence" value="ECO:0007669"/>
    <property type="project" value="InterPro"/>
</dbReference>
<dbReference type="NCBIfam" id="TIGR01494">
    <property type="entry name" value="ATPase_P-type"/>
    <property type="match status" value="3"/>
</dbReference>
<dbReference type="HOGENOM" id="CLU_002360_9_0_1"/>
<dbReference type="SUPFAM" id="SSF81660">
    <property type="entry name" value="Metal cation-transporting ATPase, ATP-binding domain N"/>
    <property type="match status" value="1"/>
</dbReference>
<dbReference type="InterPro" id="IPR001757">
    <property type="entry name" value="P_typ_ATPase"/>
</dbReference>
<keyword evidence="7 18" id="KW-0812">Transmembrane</keyword>
<feature type="transmembrane region" description="Helical" evidence="18">
    <location>
        <begin position="898"/>
        <end position="920"/>
    </location>
</feature>
<dbReference type="OMA" id="MWIAFND"/>
<evidence type="ECO:0000256" key="15">
    <source>
        <dbReference type="ARBA" id="ARBA00022989"/>
    </source>
</evidence>
<feature type="transmembrane region" description="Helical" evidence="18">
    <location>
        <begin position="830"/>
        <end position="852"/>
    </location>
</feature>
<dbReference type="InterPro" id="IPR036412">
    <property type="entry name" value="HAD-like_sf"/>
</dbReference>
<keyword evidence="5" id="KW-0597">Phosphoprotein</keyword>
<dbReference type="PANTHER" id="PTHR24093">
    <property type="entry name" value="CATION TRANSPORTING ATPASE"/>
    <property type="match status" value="1"/>
</dbReference>
<dbReference type="PROSITE" id="PS00154">
    <property type="entry name" value="ATPASE_E1_E2"/>
    <property type="match status" value="1"/>
</dbReference>
<dbReference type="InterPro" id="IPR006068">
    <property type="entry name" value="ATPase_P-typ_cation-transptr_C"/>
</dbReference>
<dbReference type="GO" id="GO:0005886">
    <property type="term" value="C:plasma membrane"/>
    <property type="evidence" value="ECO:0007669"/>
    <property type="project" value="UniProtKB-SubCell"/>
</dbReference>
<keyword evidence="14" id="KW-1278">Translocase</keyword>
<dbReference type="Pfam" id="PF13246">
    <property type="entry name" value="Cation_ATPase"/>
    <property type="match status" value="1"/>
</dbReference>
<dbReference type="SUPFAM" id="SSF56784">
    <property type="entry name" value="HAD-like"/>
    <property type="match status" value="1"/>
</dbReference>
<evidence type="ECO:0000256" key="5">
    <source>
        <dbReference type="ARBA" id="ARBA00022553"/>
    </source>
</evidence>
<dbReference type="SUPFAM" id="SSF81665">
    <property type="entry name" value="Calcium ATPase, transmembrane domain M"/>
    <property type="match status" value="1"/>
</dbReference>
<evidence type="ECO:0000256" key="8">
    <source>
        <dbReference type="ARBA" id="ARBA00022723"/>
    </source>
</evidence>
<dbReference type="EMBL" id="DS268608">
    <property type="protein sequence ID" value="EFO93558.1"/>
    <property type="molecule type" value="Genomic_DNA"/>
</dbReference>
<evidence type="ECO:0000256" key="2">
    <source>
        <dbReference type="ARBA" id="ARBA00006124"/>
    </source>
</evidence>
<evidence type="ECO:0000256" key="3">
    <source>
        <dbReference type="ARBA" id="ARBA00022448"/>
    </source>
</evidence>
<evidence type="ECO:0000256" key="13">
    <source>
        <dbReference type="ARBA" id="ARBA00022860"/>
    </source>
</evidence>
<feature type="region of interest" description="Disordered" evidence="19">
    <location>
        <begin position="270"/>
        <end position="293"/>
    </location>
</feature>
<accession>E3NDB1</accession>
<evidence type="ECO:0000256" key="4">
    <source>
        <dbReference type="ARBA" id="ARBA00022475"/>
    </source>
</evidence>
<dbReference type="SFLD" id="SFLDG00002">
    <property type="entry name" value="C1.7:_P-type_atpase_like"/>
    <property type="match status" value="1"/>
</dbReference>
<dbReference type="EC" id="7.2.2.10" evidence="18"/>
<dbReference type="InParanoid" id="E3NDB1"/>
<keyword evidence="3 18" id="KW-0813">Transport</keyword>
<dbReference type="InterPro" id="IPR023298">
    <property type="entry name" value="ATPase_P-typ_TM_dom_sf"/>
</dbReference>
<dbReference type="InterPro" id="IPR022141">
    <property type="entry name" value="ATP_Ca_trans_C"/>
</dbReference>
<feature type="transmembrane region" description="Helical" evidence="18">
    <location>
        <begin position="1004"/>
        <end position="1034"/>
    </location>
</feature>
<evidence type="ECO:0000256" key="1">
    <source>
        <dbReference type="ARBA" id="ARBA00004651"/>
    </source>
</evidence>
<dbReference type="FunCoup" id="E3NDB1">
    <property type="interactions" value="1698"/>
</dbReference>
<dbReference type="STRING" id="31234.E3NDB1"/>
<keyword evidence="10 18" id="KW-0106">Calcium</keyword>
<dbReference type="Gene3D" id="1.20.1110.10">
    <property type="entry name" value="Calcium-transporting ATPase, transmembrane domain"/>
    <property type="match status" value="3"/>
</dbReference>
<evidence type="ECO:0000256" key="14">
    <source>
        <dbReference type="ARBA" id="ARBA00022967"/>
    </source>
</evidence>
<keyword evidence="17 18" id="KW-0472">Membrane</keyword>
<keyword evidence="8" id="KW-0479">Metal-binding</keyword>
<keyword evidence="13" id="KW-0112">Calmodulin-binding</keyword>
<dbReference type="Pfam" id="PF08282">
    <property type="entry name" value="Hydrolase_3"/>
    <property type="match status" value="1"/>
</dbReference>
<dbReference type="SMART" id="SM00831">
    <property type="entry name" value="Cation_ATPase_N"/>
    <property type="match status" value="1"/>
</dbReference>
<protein>
    <recommendedName>
        <fullName evidence="18">Calcium-transporting ATPase</fullName>
        <ecNumber evidence="18">7.2.2.10</ecNumber>
    </recommendedName>
</protein>
<dbReference type="Gene3D" id="3.40.50.1000">
    <property type="entry name" value="HAD superfamily/HAD-like"/>
    <property type="match status" value="1"/>
</dbReference>
<dbReference type="Proteomes" id="UP000008281">
    <property type="component" value="Unassembled WGS sequence"/>
</dbReference>
<dbReference type="NCBIfam" id="TIGR01517">
    <property type="entry name" value="ATPase-IIB_Ca"/>
    <property type="match status" value="1"/>
</dbReference>
<evidence type="ECO:0000256" key="12">
    <source>
        <dbReference type="ARBA" id="ARBA00022842"/>
    </source>
</evidence>
<dbReference type="SUPFAM" id="SSF81653">
    <property type="entry name" value="Calcium ATPase, transduction domain A"/>
    <property type="match status" value="1"/>
</dbReference>
<dbReference type="InterPro" id="IPR044492">
    <property type="entry name" value="P_typ_ATPase_HD_dom"/>
</dbReference>
<dbReference type="OrthoDB" id="116380at2759"/>
<keyword evidence="22" id="KW-1185">Reference proteome</keyword>
<dbReference type="Pfam" id="PF00689">
    <property type="entry name" value="Cation_ATPase_C"/>
    <property type="match status" value="1"/>
</dbReference>
<dbReference type="GO" id="GO:0005524">
    <property type="term" value="F:ATP binding"/>
    <property type="evidence" value="ECO:0007669"/>
    <property type="project" value="UniProtKB-KW"/>
</dbReference>
<evidence type="ECO:0000256" key="19">
    <source>
        <dbReference type="SAM" id="MobiDB-lite"/>
    </source>
</evidence>
<evidence type="ECO:0000256" key="17">
    <source>
        <dbReference type="ARBA" id="ARBA00023136"/>
    </source>
</evidence>
<evidence type="ECO:0000313" key="21">
    <source>
        <dbReference type="EMBL" id="EFO93558.1"/>
    </source>
</evidence>
<feature type="compositionally biased region" description="Basic and acidic residues" evidence="19">
    <location>
        <begin position="270"/>
        <end position="279"/>
    </location>
</feature>
<dbReference type="GO" id="GO:0005388">
    <property type="term" value="F:P-type calcium transporter activity"/>
    <property type="evidence" value="ECO:0007669"/>
    <property type="project" value="UniProtKB-EC"/>
</dbReference>
<evidence type="ECO:0000256" key="9">
    <source>
        <dbReference type="ARBA" id="ARBA00022741"/>
    </source>
</evidence>
<dbReference type="Gene3D" id="3.40.1110.10">
    <property type="entry name" value="Calcium-transporting ATPase, cytoplasmic domain N"/>
    <property type="match status" value="1"/>
</dbReference>
<dbReference type="GO" id="GO:0051480">
    <property type="term" value="P:regulation of cytosolic calcium ion concentration"/>
    <property type="evidence" value="ECO:0007669"/>
    <property type="project" value="TreeGrafter"/>
</dbReference>
<dbReference type="InterPro" id="IPR023214">
    <property type="entry name" value="HAD_sf"/>
</dbReference>
<name>E3NDB1_CAERE</name>
<evidence type="ECO:0000256" key="11">
    <source>
        <dbReference type="ARBA" id="ARBA00022840"/>
    </source>
</evidence>
<evidence type="ECO:0000256" key="6">
    <source>
        <dbReference type="ARBA" id="ARBA00022568"/>
    </source>
</evidence>
<comment type="similarity">
    <text evidence="2">Belongs to the cation transport ATPase (P-type) (TC 3.A.3) family. Type IIB subfamily.</text>
</comment>
<dbReference type="Gene3D" id="2.70.150.10">
    <property type="entry name" value="Calcium-transporting ATPase, cytoplasmic transduction domain A"/>
    <property type="match status" value="1"/>
</dbReference>
<evidence type="ECO:0000256" key="10">
    <source>
        <dbReference type="ARBA" id="ARBA00022837"/>
    </source>
</evidence>
<keyword evidence="9 18" id="KW-0547">Nucleotide-binding</keyword>
<keyword evidence="4" id="KW-1003">Cell membrane</keyword>
<comment type="function">
    <text evidence="18">Catalyzes the hydrolysis of ATP coupled with the transport of calcium.</text>
</comment>
<dbReference type="InterPro" id="IPR018303">
    <property type="entry name" value="ATPase_P-typ_P_site"/>
</dbReference>
<feature type="transmembrane region" description="Helical" evidence="18">
    <location>
        <begin position="371"/>
        <end position="398"/>
    </location>
</feature>
<dbReference type="PRINTS" id="PR00119">
    <property type="entry name" value="CATATPASE"/>
</dbReference>
<feature type="transmembrane region" description="Helical" evidence="18">
    <location>
        <begin position="125"/>
        <end position="145"/>
    </location>
</feature>
<comment type="catalytic activity">
    <reaction evidence="18">
        <text>Ca(2+)(in) + ATP + H2O = Ca(2+)(out) + ADP + phosphate + H(+)</text>
        <dbReference type="Rhea" id="RHEA:18105"/>
        <dbReference type="ChEBI" id="CHEBI:15377"/>
        <dbReference type="ChEBI" id="CHEBI:15378"/>
        <dbReference type="ChEBI" id="CHEBI:29108"/>
        <dbReference type="ChEBI" id="CHEBI:30616"/>
        <dbReference type="ChEBI" id="CHEBI:43474"/>
        <dbReference type="ChEBI" id="CHEBI:456216"/>
        <dbReference type="EC" id="7.2.2.10"/>
    </reaction>
</comment>
<organism evidence="22">
    <name type="scientific">Caenorhabditis remanei</name>
    <name type="common">Caenorhabditis vulgaris</name>
    <dbReference type="NCBI Taxonomy" id="31234"/>
    <lineage>
        <taxon>Eukaryota</taxon>
        <taxon>Metazoa</taxon>
        <taxon>Ecdysozoa</taxon>
        <taxon>Nematoda</taxon>
        <taxon>Chromadorea</taxon>
        <taxon>Rhabditida</taxon>
        <taxon>Rhabditina</taxon>
        <taxon>Rhabditomorpha</taxon>
        <taxon>Rhabditoidea</taxon>
        <taxon>Rhabditidae</taxon>
        <taxon>Peloderinae</taxon>
        <taxon>Caenorhabditis</taxon>
    </lineage>
</organism>
<keyword evidence="12" id="KW-0460">Magnesium</keyword>
<dbReference type="Pfam" id="PF00122">
    <property type="entry name" value="E1-E2_ATPase"/>
    <property type="match status" value="1"/>
</dbReference>
<reference evidence="21" key="1">
    <citation type="submission" date="2007-07" db="EMBL/GenBank/DDBJ databases">
        <title>PCAP assembly of the Caenorhabditis remanei genome.</title>
        <authorList>
            <consortium name="The Caenorhabditis remanei Sequencing Consortium"/>
            <person name="Wilson R.K."/>
        </authorList>
    </citation>
    <scope>NUCLEOTIDE SEQUENCE [LARGE SCALE GENOMIC DNA]</scope>
    <source>
        <strain evidence="21">PB4641</strain>
    </source>
</reference>
<dbReference type="InterPro" id="IPR023299">
    <property type="entry name" value="ATPase_P-typ_cyto_dom_N"/>
</dbReference>
<dbReference type="InterPro" id="IPR004014">
    <property type="entry name" value="ATPase_P-typ_cation-transptr_N"/>
</dbReference>
<dbReference type="InterPro" id="IPR059000">
    <property type="entry name" value="ATPase_P-type_domA"/>
</dbReference>
<evidence type="ECO:0000256" key="18">
    <source>
        <dbReference type="RuleBase" id="RU361146"/>
    </source>
</evidence>
<dbReference type="FunFam" id="1.20.1110.10:FF:000014">
    <property type="entry name" value="Calcium-transporting ATPase"/>
    <property type="match status" value="1"/>
</dbReference>
<dbReference type="SFLD" id="SFLDS00003">
    <property type="entry name" value="Haloacid_Dehalogenase"/>
    <property type="match status" value="1"/>
</dbReference>
<dbReference type="FunFam" id="3.40.50.1000:FF:000007">
    <property type="entry name" value="Calcium-transporting ATPase"/>
    <property type="match status" value="1"/>
</dbReference>
<dbReference type="Pfam" id="PF00690">
    <property type="entry name" value="Cation_ATPase_N"/>
    <property type="match status" value="1"/>
</dbReference>
<dbReference type="FunFam" id="3.40.1110.10:FF:000147">
    <property type="entry name" value="Calcium-transporting ATPase"/>
    <property type="match status" value="1"/>
</dbReference>
<evidence type="ECO:0000259" key="20">
    <source>
        <dbReference type="SMART" id="SM00831"/>
    </source>
</evidence>
<dbReference type="CDD" id="cd02081">
    <property type="entry name" value="P-type_ATPase_Ca_PMCA-like"/>
    <property type="match status" value="1"/>
</dbReference>
<dbReference type="GO" id="GO:0046872">
    <property type="term" value="F:metal ion binding"/>
    <property type="evidence" value="ECO:0007669"/>
    <property type="project" value="UniProtKB-KW"/>
</dbReference>
<feature type="transmembrane region" description="Helical" evidence="18">
    <location>
        <begin position="1046"/>
        <end position="1069"/>
    </location>
</feature>
<keyword evidence="11 18" id="KW-0067">ATP-binding</keyword>
<dbReference type="AlphaFoldDB" id="E3NDB1"/>
<dbReference type="GO" id="GO:0005516">
    <property type="term" value="F:calmodulin binding"/>
    <property type="evidence" value="ECO:0007669"/>
    <property type="project" value="UniProtKB-KW"/>
</dbReference>
<evidence type="ECO:0000256" key="16">
    <source>
        <dbReference type="ARBA" id="ARBA00023065"/>
    </source>
</evidence>
<gene>
    <name evidence="21" type="primary">Cre-mca-2</name>
    <name evidence="21" type="ORF">CRE_02629</name>
</gene>
<dbReference type="InterPro" id="IPR008250">
    <property type="entry name" value="ATPase_P-typ_transduc_dom_A_sf"/>
</dbReference>
<dbReference type="FunFam" id="1.20.1110.10:FF:000033">
    <property type="entry name" value="Calcium-transporting ATPase"/>
    <property type="match status" value="1"/>
</dbReference>
<feature type="transmembrane region" description="Helical" evidence="18">
    <location>
        <begin position="86"/>
        <end position="105"/>
    </location>
</feature>
<dbReference type="InterPro" id="IPR006408">
    <property type="entry name" value="P-type_ATPase_IIB"/>
</dbReference>
<dbReference type="FunFam" id="2.70.150.10:FF:000001">
    <property type="entry name" value="Calcium-transporting ATPase"/>
    <property type="match status" value="1"/>
</dbReference>